<protein>
    <submittedName>
        <fullName evidence="2">Uncharacterized protein</fullName>
    </submittedName>
</protein>
<reference evidence="2 3" key="1">
    <citation type="submission" date="2021-02" db="EMBL/GenBank/DDBJ databases">
        <title>Genome assembly of Pseudopithomyces chartarum.</title>
        <authorList>
            <person name="Jauregui R."/>
            <person name="Singh J."/>
            <person name="Voisey C."/>
        </authorList>
    </citation>
    <scope>NUCLEOTIDE SEQUENCE [LARGE SCALE GENOMIC DNA]</scope>
    <source>
        <strain evidence="2 3">AGR01</strain>
    </source>
</reference>
<accession>A0AAN6RFD6</accession>
<keyword evidence="3" id="KW-1185">Reference proteome</keyword>
<dbReference type="EMBL" id="WVTA01000008">
    <property type="protein sequence ID" value="KAK3208158.1"/>
    <property type="molecule type" value="Genomic_DNA"/>
</dbReference>
<sequence length="471" mass="52698">MERISSMVGEVLLGIVSLSELNIEETVRKLKREFEFDRDLSFRPNQNRANHVLSSGAKTGIEVKSKPYPEISRAKTMVTWAVPKDKSWNQAENDALEMPKSFAAVNKASPPGQITRVFEIPSRINGSRCVNALGDYCAKLNFMNKDFAQTEGLRIDRTAKTTVTIGSGKSISTLGTTKASFQFQDEKQPYLLKFHVLPTCLHDVVLSKTFLRTTRTFANLSNKVRRVKERELKGIYQRHVFYLGSSAPTFTGRLKGISQLALADSGAKIPVIDEEHAQKLNLKISRDDGDTHQLVFADGSTAHSSGMAYNVPWSFGPDGEQQHMLDFHVLPNAPAEVILSDTFLFDNEAFSRYECYLVDEEDDDPDAFFFAINIDQDYASAKSSVSAGFAELVRQGEEADRIDRLPQSEQAAAWVIENTKREEWKTAQASSRIQSSSTSTATSNPQIQSQATSQKSKQSRLWLKMKRKSSK</sequence>
<feature type="compositionally biased region" description="Low complexity" evidence="1">
    <location>
        <begin position="426"/>
        <end position="456"/>
    </location>
</feature>
<evidence type="ECO:0000313" key="3">
    <source>
        <dbReference type="Proteomes" id="UP001280581"/>
    </source>
</evidence>
<dbReference type="CDD" id="cd00303">
    <property type="entry name" value="retropepsin_like"/>
    <property type="match status" value="2"/>
</dbReference>
<gene>
    <name evidence="2" type="ORF">GRF29_96g1594569</name>
</gene>
<evidence type="ECO:0000256" key="1">
    <source>
        <dbReference type="SAM" id="MobiDB-lite"/>
    </source>
</evidence>
<comment type="caution">
    <text evidence="2">The sequence shown here is derived from an EMBL/GenBank/DDBJ whole genome shotgun (WGS) entry which is preliminary data.</text>
</comment>
<dbReference type="Proteomes" id="UP001280581">
    <property type="component" value="Unassembled WGS sequence"/>
</dbReference>
<feature type="region of interest" description="Disordered" evidence="1">
    <location>
        <begin position="425"/>
        <end position="471"/>
    </location>
</feature>
<name>A0AAN6RFD6_9PLEO</name>
<organism evidence="2 3">
    <name type="scientific">Pseudopithomyces chartarum</name>
    <dbReference type="NCBI Taxonomy" id="1892770"/>
    <lineage>
        <taxon>Eukaryota</taxon>
        <taxon>Fungi</taxon>
        <taxon>Dikarya</taxon>
        <taxon>Ascomycota</taxon>
        <taxon>Pezizomycotina</taxon>
        <taxon>Dothideomycetes</taxon>
        <taxon>Pleosporomycetidae</taxon>
        <taxon>Pleosporales</taxon>
        <taxon>Massarineae</taxon>
        <taxon>Didymosphaeriaceae</taxon>
        <taxon>Pseudopithomyces</taxon>
    </lineage>
</organism>
<proteinExistence type="predicted"/>
<evidence type="ECO:0000313" key="2">
    <source>
        <dbReference type="EMBL" id="KAK3208158.1"/>
    </source>
</evidence>
<dbReference type="AlphaFoldDB" id="A0AAN6RFD6"/>
<dbReference type="Gene3D" id="2.40.70.10">
    <property type="entry name" value="Acid Proteases"/>
    <property type="match status" value="2"/>
</dbReference>
<dbReference type="InterPro" id="IPR021109">
    <property type="entry name" value="Peptidase_aspartic_dom_sf"/>
</dbReference>